<proteinExistence type="predicted"/>
<comment type="caution">
    <text evidence="2">The sequence shown here is derived from an EMBL/GenBank/DDBJ whole genome shotgun (WGS) entry which is preliminary data.</text>
</comment>
<keyword evidence="1" id="KW-0732">Signal</keyword>
<organism evidence="2 3">
    <name type="scientific">Moniliophthora roreri (strain MCA 2997)</name>
    <name type="common">Cocoa frosty pod rot fungus</name>
    <name type="synonym">Crinipellis roreri</name>
    <dbReference type="NCBI Taxonomy" id="1381753"/>
    <lineage>
        <taxon>Eukaryota</taxon>
        <taxon>Fungi</taxon>
        <taxon>Dikarya</taxon>
        <taxon>Basidiomycota</taxon>
        <taxon>Agaricomycotina</taxon>
        <taxon>Agaricomycetes</taxon>
        <taxon>Agaricomycetidae</taxon>
        <taxon>Agaricales</taxon>
        <taxon>Marasmiineae</taxon>
        <taxon>Marasmiaceae</taxon>
        <taxon>Moniliophthora</taxon>
    </lineage>
</organism>
<feature type="signal peptide" evidence="1">
    <location>
        <begin position="1"/>
        <end position="18"/>
    </location>
</feature>
<dbReference type="OrthoDB" id="10010954at2759"/>
<gene>
    <name evidence="2" type="ORF">Moror_12667</name>
</gene>
<evidence type="ECO:0000256" key="1">
    <source>
        <dbReference type="SAM" id="SignalP"/>
    </source>
</evidence>
<accession>V2X8S0</accession>
<dbReference type="EMBL" id="AWSO01000074">
    <property type="protein sequence ID" value="ESK95593.1"/>
    <property type="molecule type" value="Genomic_DNA"/>
</dbReference>
<feature type="chain" id="PRO_5004712032" description="Secreted protein" evidence="1">
    <location>
        <begin position="19"/>
        <end position="305"/>
    </location>
</feature>
<evidence type="ECO:0000313" key="3">
    <source>
        <dbReference type="Proteomes" id="UP000017559"/>
    </source>
</evidence>
<evidence type="ECO:0000313" key="2">
    <source>
        <dbReference type="EMBL" id="ESK95593.1"/>
    </source>
</evidence>
<evidence type="ECO:0008006" key="4">
    <source>
        <dbReference type="Google" id="ProtNLM"/>
    </source>
</evidence>
<keyword evidence="3" id="KW-1185">Reference proteome</keyword>
<dbReference type="Proteomes" id="UP000017559">
    <property type="component" value="Unassembled WGS sequence"/>
</dbReference>
<dbReference type="KEGG" id="mrr:Moror_12667"/>
<reference evidence="2 3" key="1">
    <citation type="journal article" date="2014" name="BMC Genomics">
        <title>Genome and secretome analysis of the hemibiotrophic fungal pathogen, Moniliophthora roreri, which causes frosty pod rot disease of cacao: mechanisms of the biotrophic and necrotrophic phases.</title>
        <authorList>
            <person name="Meinhardt L.W."/>
            <person name="Costa G.G.L."/>
            <person name="Thomazella D.P.T."/>
            <person name="Teixeira P.J.P.L."/>
            <person name="Carazzolle M.F."/>
            <person name="Schuster S.C."/>
            <person name="Carlson J.E."/>
            <person name="Guiltinan M.J."/>
            <person name="Mieczkowski P."/>
            <person name="Farmer A."/>
            <person name="Ramaraj T."/>
            <person name="Crozier J."/>
            <person name="Davis R.E."/>
            <person name="Shao J."/>
            <person name="Melnick R.L."/>
            <person name="Pereira G.A.G."/>
            <person name="Bailey B.A."/>
        </authorList>
    </citation>
    <scope>NUCLEOTIDE SEQUENCE [LARGE SCALE GENOMIC DNA]</scope>
    <source>
        <strain evidence="2 3">MCA 2997</strain>
    </source>
</reference>
<dbReference type="HOGENOM" id="CLU_063948_0_0_1"/>
<sequence length="305" mass="33775">MKHIPFLLIGSLVASSLALQPCRAPAEYIGALQNFSQLILNPGLVLNGNVPPPFADDVVGRVDVTTTFVGQQLNIEYFFGTFFTSAQQNTTQLIGSATNVTIAELVLQPPLVWASLVTDFAYRTIEQTYPLQVDVLFRLDENLLITSYDATLRRFPQLFTLTIPPLAKQIAKELGDTETKDDIALLAKRAANDTCTEHTLYCTGQDQQYDSFEQCYNFLTNEVPFGQPWEAGVNTAWCRYIHKNMLKFRPDIHCPHVGPSGGDMCIDRDYREVVYNPPFTESLVGAQPLCDPNGTASTPANSSAV</sequence>
<name>V2X8S0_MONRO</name>
<protein>
    <recommendedName>
        <fullName evidence="4">Secreted protein</fullName>
    </recommendedName>
</protein>
<dbReference type="AlphaFoldDB" id="V2X8S0"/>